<evidence type="ECO:0000313" key="21">
    <source>
        <dbReference type="Proteomes" id="UP000656813"/>
    </source>
</evidence>
<dbReference type="GO" id="GO:0003677">
    <property type="term" value="F:DNA binding"/>
    <property type="evidence" value="ECO:0007669"/>
    <property type="project" value="UniProtKB-KW"/>
</dbReference>
<dbReference type="EC" id="5.6.2.4" evidence="16"/>
<dbReference type="Gene3D" id="1.10.150.80">
    <property type="entry name" value="HRDC domain"/>
    <property type="match status" value="1"/>
</dbReference>
<dbReference type="CDD" id="cd18794">
    <property type="entry name" value="SF2_C_RecQ"/>
    <property type="match status" value="1"/>
</dbReference>
<dbReference type="PANTHER" id="PTHR13710">
    <property type="entry name" value="DNA HELICASE RECQ FAMILY MEMBER"/>
    <property type="match status" value="1"/>
</dbReference>
<dbReference type="SMART" id="SM00956">
    <property type="entry name" value="RQC"/>
    <property type="match status" value="1"/>
</dbReference>
<evidence type="ECO:0000256" key="2">
    <source>
        <dbReference type="ARBA" id="ARBA00001947"/>
    </source>
</evidence>
<dbReference type="GO" id="GO:0043590">
    <property type="term" value="C:bacterial nucleoid"/>
    <property type="evidence" value="ECO:0007669"/>
    <property type="project" value="TreeGrafter"/>
</dbReference>
<dbReference type="NCBIfam" id="TIGR00614">
    <property type="entry name" value="recQ_fam"/>
    <property type="match status" value="1"/>
</dbReference>
<comment type="caution">
    <text evidence="20">The sequence shown here is derived from an EMBL/GenBank/DDBJ whole genome shotgun (WGS) entry which is preliminary data.</text>
</comment>
<dbReference type="PROSITE" id="PS51194">
    <property type="entry name" value="HELICASE_CTER"/>
    <property type="match status" value="1"/>
</dbReference>
<evidence type="ECO:0000256" key="11">
    <source>
        <dbReference type="ARBA" id="ARBA00023125"/>
    </source>
</evidence>
<dbReference type="Pfam" id="PF14493">
    <property type="entry name" value="HTH_40"/>
    <property type="match status" value="1"/>
</dbReference>
<sequence>MEQATTLLKKIFGYDSFREGQKDIISRVLDRQDTVGIMPTGGGKSLCYQIPALLFDGLTFIISPLISLMKDQVDALRNEGVSATFINSSLSQEEVRQRLKMAEEGHYKMIYVAPERFESTSFIDWLKTLPIELMAIDEAHCISQWGHDFRPSYRLIKQMLTQLVHKPVILALTATATPQVTADICQLLEIDRHHVVQTGFARDNLFFQVVKGQDQRRFIREYVMKNQAQSGIIYAATRKRVEQLHSFLKDEGVQVGKYHAGLSEEERAQQQEVFLYDNLNVMVATNAFGMGIDKSNVRYVIHYNMPKNIEAYYQEAGRAGRDGQASECILLYSPQDVQIQKFFIDQSDMEPLYKQREYEKLQQMMGYCHTEMCLQTYILDYFGDHQHSQCGHCGNCLDERENVDITKEAQMILSCVKRMNQRFGKSLVAQVLTGSSSQKIKQFRFNTLSTYGLMADYSQKQVGEFIDYLTAEGYLRATTGSYPVLTLTEQGVDVILGQIKVTKKEALRVKQIIVDNALFDQLRELRKQLSDTEQVPPYMIFSDATLREMSEKLPQTESEFLHIKGVGEQKSARYGEAFLTLIYKYCEENDGEHRQKVKVQEVLGSPHSKKREKSYRLTYEYYQKGHALEEIATLRGLSLLTVQKHLIEAGQKGYDIDWNQYIDPTYIPQLAEAVERLGTEKLKPLKEALPEDIDYFTIQAYLQAMNN</sequence>
<name>A0A8J3EJM7_9BACL</name>
<evidence type="ECO:0000256" key="14">
    <source>
        <dbReference type="ARBA" id="ARBA00023235"/>
    </source>
</evidence>
<evidence type="ECO:0000259" key="17">
    <source>
        <dbReference type="PROSITE" id="PS50967"/>
    </source>
</evidence>
<dbReference type="PROSITE" id="PS50967">
    <property type="entry name" value="HRDC"/>
    <property type="match status" value="1"/>
</dbReference>
<evidence type="ECO:0000256" key="7">
    <source>
        <dbReference type="ARBA" id="ARBA00022801"/>
    </source>
</evidence>
<dbReference type="InterPro" id="IPR001650">
    <property type="entry name" value="Helicase_C-like"/>
</dbReference>
<dbReference type="SMART" id="SM00490">
    <property type="entry name" value="HELICc"/>
    <property type="match status" value="1"/>
</dbReference>
<dbReference type="InterPro" id="IPR004589">
    <property type="entry name" value="DNA_helicase_ATP-dep_RecQ"/>
</dbReference>
<feature type="domain" description="Helicase C-terminal" evidence="19">
    <location>
        <begin position="218"/>
        <end position="365"/>
    </location>
</feature>
<comment type="catalytic activity">
    <reaction evidence="15">
        <text>Couples ATP hydrolysis with the unwinding of duplex DNA by translocating in the 3'-5' direction.</text>
        <dbReference type="EC" id="5.6.2.4"/>
    </reaction>
</comment>
<dbReference type="Pfam" id="PF16124">
    <property type="entry name" value="RecQ_Zn_bind"/>
    <property type="match status" value="1"/>
</dbReference>
<dbReference type="GO" id="GO:0005524">
    <property type="term" value="F:ATP binding"/>
    <property type="evidence" value="ECO:0007669"/>
    <property type="project" value="UniProtKB-KW"/>
</dbReference>
<dbReference type="Gene3D" id="1.10.10.10">
    <property type="entry name" value="Winged helix-like DNA-binding domain superfamily/Winged helix DNA-binding domain"/>
    <property type="match status" value="1"/>
</dbReference>
<dbReference type="Pfam" id="PF00270">
    <property type="entry name" value="DEAD"/>
    <property type="match status" value="1"/>
</dbReference>
<keyword evidence="10" id="KW-0067">ATP-binding</keyword>
<dbReference type="FunFam" id="3.40.50.300:FF:000296">
    <property type="entry name" value="ATP-dependent DNA helicase RecQ"/>
    <property type="match status" value="1"/>
</dbReference>
<keyword evidence="14" id="KW-0413">Isomerase</keyword>
<evidence type="ECO:0000256" key="1">
    <source>
        <dbReference type="ARBA" id="ARBA00001946"/>
    </source>
</evidence>
<keyword evidence="11" id="KW-0238">DNA-binding</keyword>
<dbReference type="SUPFAM" id="SSF46785">
    <property type="entry name" value="Winged helix' DNA-binding domain"/>
    <property type="match status" value="1"/>
</dbReference>
<evidence type="ECO:0000256" key="16">
    <source>
        <dbReference type="NCBIfam" id="TIGR01389"/>
    </source>
</evidence>
<dbReference type="EMBL" id="BMFV01000001">
    <property type="protein sequence ID" value="GGH73844.1"/>
    <property type="molecule type" value="Genomic_DNA"/>
</dbReference>
<dbReference type="GO" id="GO:0030894">
    <property type="term" value="C:replisome"/>
    <property type="evidence" value="ECO:0007669"/>
    <property type="project" value="TreeGrafter"/>
</dbReference>
<evidence type="ECO:0000256" key="15">
    <source>
        <dbReference type="ARBA" id="ARBA00034617"/>
    </source>
</evidence>
<dbReference type="GO" id="GO:0043138">
    <property type="term" value="F:3'-5' DNA helicase activity"/>
    <property type="evidence" value="ECO:0007669"/>
    <property type="project" value="UniProtKB-EC"/>
</dbReference>
<dbReference type="InterPro" id="IPR011545">
    <property type="entry name" value="DEAD/DEAH_box_helicase_dom"/>
</dbReference>
<dbReference type="PANTHER" id="PTHR13710:SF105">
    <property type="entry name" value="ATP-DEPENDENT DNA HELICASE Q1"/>
    <property type="match status" value="1"/>
</dbReference>
<dbReference type="SMART" id="SM00487">
    <property type="entry name" value="DEXDc"/>
    <property type="match status" value="1"/>
</dbReference>
<dbReference type="GO" id="GO:0009432">
    <property type="term" value="P:SOS response"/>
    <property type="evidence" value="ECO:0007669"/>
    <property type="project" value="UniProtKB-UniRule"/>
</dbReference>
<dbReference type="RefSeq" id="WP_188495058.1">
    <property type="nucleotide sequence ID" value="NZ_BMFV01000001.1"/>
</dbReference>
<keyword evidence="9" id="KW-0862">Zinc</keyword>
<dbReference type="InterPro" id="IPR027417">
    <property type="entry name" value="P-loop_NTPase"/>
</dbReference>
<evidence type="ECO:0000259" key="18">
    <source>
        <dbReference type="PROSITE" id="PS51192"/>
    </source>
</evidence>
<organism evidence="20 21">
    <name type="scientific">Pullulanibacillus pueri</name>
    <dbReference type="NCBI Taxonomy" id="1437324"/>
    <lineage>
        <taxon>Bacteria</taxon>
        <taxon>Bacillati</taxon>
        <taxon>Bacillota</taxon>
        <taxon>Bacilli</taxon>
        <taxon>Bacillales</taxon>
        <taxon>Sporolactobacillaceae</taxon>
        <taxon>Pullulanibacillus</taxon>
    </lineage>
</organism>
<keyword evidence="6" id="KW-0227">DNA damage</keyword>
<dbReference type="SMART" id="SM00341">
    <property type="entry name" value="HRDC"/>
    <property type="match status" value="1"/>
</dbReference>
<protein>
    <recommendedName>
        <fullName evidence="16">DNA helicase RecQ</fullName>
        <ecNumber evidence="16">5.6.2.4</ecNumber>
    </recommendedName>
</protein>
<dbReference type="GO" id="GO:0006260">
    <property type="term" value="P:DNA replication"/>
    <property type="evidence" value="ECO:0007669"/>
    <property type="project" value="InterPro"/>
</dbReference>
<dbReference type="InterPro" id="IPR006293">
    <property type="entry name" value="DNA_helicase_ATP-dep_RecQ_bac"/>
</dbReference>
<feature type="domain" description="HRDC" evidence="17">
    <location>
        <begin position="512"/>
        <end position="592"/>
    </location>
</feature>
<keyword evidence="8 20" id="KW-0347">Helicase</keyword>
<keyword evidence="13" id="KW-0234">DNA repair</keyword>
<evidence type="ECO:0000256" key="8">
    <source>
        <dbReference type="ARBA" id="ARBA00022806"/>
    </source>
</evidence>
<dbReference type="GO" id="GO:0046872">
    <property type="term" value="F:metal ion binding"/>
    <property type="evidence" value="ECO:0007669"/>
    <property type="project" value="UniProtKB-KW"/>
</dbReference>
<dbReference type="GO" id="GO:0006310">
    <property type="term" value="P:DNA recombination"/>
    <property type="evidence" value="ECO:0007669"/>
    <property type="project" value="UniProtKB-UniRule"/>
</dbReference>
<evidence type="ECO:0000256" key="6">
    <source>
        <dbReference type="ARBA" id="ARBA00022763"/>
    </source>
</evidence>
<dbReference type="Proteomes" id="UP000656813">
    <property type="component" value="Unassembled WGS sequence"/>
</dbReference>
<dbReference type="InterPro" id="IPR010997">
    <property type="entry name" value="HRDC-like_sf"/>
</dbReference>
<accession>A0A8J3EJM7</accession>
<feature type="domain" description="Helicase ATP-binding" evidence="18">
    <location>
        <begin position="25"/>
        <end position="194"/>
    </location>
</feature>
<dbReference type="GO" id="GO:0009378">
    <property type="term" value="F:four-way junction helicase activity"/>
    <property type="evidence" value="ECO:0007669"/>
    <property type="project" value="TreeGrafter"/>
</dbReference>
<proteinExistence type="inferred from homology"/>
<evidence type="ECO:0000256" key="9">
    <source>
        <dbReference type="ARBA" id="ARBA00022833"/>
    </source>
</evidence>
<keyword evidence="12" id="KW-0233">DNA recombination</keyword>
<dbReference type="InterPro" id="IPR036390">
    <property type="entry name" value="WH_DNA-bd_sf"/>
</dbReference>
<dbReference type="FunFam" id="1.10.150.80:FF:000002">
    <property type="entry name" value="ATP-dependent DNA helicase RecQ"/>
    <property type="match status" value="1"/>
</dbReference>
<dbReference type="SUPFAM" id="SSF52540">
    <property type="entry name" value="P-loop containing nucleoside triphosphate hydrolases"/>
    <property type="match status" value="1"/>
</dbReference>
<evidence type="ECO:0000256" key="4">
    <source>
        <dbReference type="ARBA" id="ARBA00022723"/>
    </source>
</evidence>
<dbReference type="InterPro" id="IPR018982">
    <property type="entry name" value="RQC_domain"/>
</dbReference>
<keyword evidence="21" id="KW-1185">Reference proteome</keyword>
<reference evidence="20" key="2">
    <citation type="submission" date="2020-09" db="EMBL/GenBank/DDBJ databases">
        <authorList>
            <person name="Sun Q."/>
            <person name="Zhou Y."/>
        </authorList>
    </citation>
    <scope>NUCLEOTIDE SEQUENCE</scope>
    <source>
        <strain evidence="20">CGMCC 1.12777</strain>
    </source>
</reference>
<reference evidence="20" key="1">
    <citation type="journal article" date="2014" name="Int. J. Syst. Evol. Microbiol.">
        <title>Complete genome sequence of Corynebacterium casei LMG S-19264T (=DSM 44701T), isolated from a smear-ripened cheese.</title>
        <authorList>
            <consortium name="US DOE Joint Genome Institute (JGI-PGF)"/>
            <person name="Walter F."/>
            <person name="Albersmeier A."/>
            <person name="Kalinowski J."/>
            <person name="Ruckert C."/>
        </authorList>
    </citation>
    <scope>NUCLEOTIDE SEQUENCE</scope>
    <source>
        <strain evidence="20">CGMCC 1.12777</strain>
    </source>
</reference>
<dbReference type="InterPro" id="IPR032284">
    <property type="entry name" value="RecQ_Zn-bd"/>
</dbReference>
<evidence type="ECO:0000256" key="10">
    <source>
        <dbReference type="ARBA" id="ARBA00022840"/>
    </source>
</evidence>
<evidence type="ECO:0000259" key="19">
    <source>
        <dbReference type="PROSITE" id="PS51194"/>
    </source>
</evidence>
<dbReference type="SUPFAM" id="SSF47819">
    <property type="entry name" value="HRDC-like"/>
    <property type="match status" value="1"/>
</dbReference>
<dbReference type="GO" id="GO:0005737">
    <property type="term" value="C:cytoplasm"/>
    <property type="evidence" value="ECO:0007669"/>
    <property type="project" value="TreeGrafter"/>
</dbReference>
<dbReference type="GO" id="GO:0006281">
    <property type="term" value="P:DNA repair"/>
    <property type="evidence" value="ECO:0007669"/>
    <property type="project" value="UniProtKB-KW"/>
</dbReference>
<evidence type="ECO:0000256" key="5">
    <source>
        <dbReference type="ARBA" id="ARBA00022741"/>
    </source>
</evidence>
<comment type="similarity">
    <text evidence="3">Belongs to the helicase family. RecQ subfamily.</text>
</comment>
<dbReference type="NCBIfam" id="TIGR01389">
    <property type="entry name" value="recQ"/>
    <property type="match status" value="1"/>
</dbReference>
<keyword evidence="5" id="KW-0547">Nucleotide-binding</keyword>
<dbReference type="InterPro" id="IPR014001">
    <property type="entry name" value="Helicase_ATP-bd"/>
</dbReference>
<keyword evidence="4" id="KW-0479">Metal-binding</keyword>
<comment type="cofactor">
    <cofactor evidence="2">
        <name>Zn(2+)</name>
        <dbReference type="ChEBI" id="CHEBI:29105"/>
    </cofactor>
</comment>
<dbReference type="InterPro" id="IPR029491">
    <property type="entry name" value="Helicase_HTH"/>
</dbReference>
<comment type="cofactor">
    <cofactor evidence="1">
        <name>Mg(2+)</name>
        <dbReference type="ChEBI" id="CHEBI:18420"/>
    </cofactor>
</comment>
<dbReference type="CDD" id="cd17920">
    <property type="entry name" value="DEXHc_RecQ"/>
    <property type="match status" value="1"/>
</dbReference>
<evidence type="ECO:0000256" key="12">
    <source>
        <dbReference type="ARBA" id="ARBA00023172"/>
    </source>
</evidence>
<dbReference type="PROSITE" id="PS51192">
    <property type="entry name" value="HELICASE_ATP_BIND_1"/>
    <property type="match status" value="1"/>
</dbReference>
<evidence type="ECO:0000313" key="20">
    <source>
        <dbReference type="EMBL" id="GGH73844.1"/>
    </source>
</evidence>
<dbReference type="InterPro" id="IPR036388">
    <property type="entry name" value="WH-like_DNA-bd_sf"/>
</dbReference>
<evidence type="ECO:0000256" key="3">
    <source>
        <dbReference type="ARBA" id="ARBA00005446"/>
    </source>
</evidence>
<dbReference type="Gene3D" id="3.40.50.300">
    <property type="entry name" value="P-loop containing nucleotide triphosphate hydrolases"/>
    <property type="match status" value="2"/>
</dbReference>
<keyword evidence="7" id="KW-0378">Hydrolase</keyword>
<evidence type="ECO:0000256" key="13">
    <source>
        <dbReference type="ARBA" id="ARBA00023204"/>
    </source>
</evidence>
<dbReference type="AlphaFoldDB" id="A0A8J3EJM7"/>
<dbReference type="Pfam" id="PF00271">
    <property type="entry name" value="Helicase_C"/>
    <property type="match status" value="1"/>
</dbReference>
<dbReference type="InterPro" id="IPR002121">
    <property type="entry name" value="HRDC_dom"/>
</dbReference>
<dbReference type="InterPro" id="IPR044876">
    <property type="entry name" value="HRDC_dom_sf"/>
</dbReference>
<dbReference type="Pfam" id="PF00570">
    <property type="entry name" value="HRDC"/>
    <property type="match status" value="1"/>
</dbReference>
<dbReference type="Pfam" id="PF09382">
    <property type="entry name" value="RQC"/>
    <property type="match status" value="1"/>
</dbReference>
<dbReference type="GO" id="GO:0016787">
    <property type="term" value="F:hydrolase activity"/>
    <property type="evidence" value="ECO:0007669"/>
    <property type="project" value="UniProtKB-KW"/>
</dbReference>
<gene>
    <name evidence="20" type="primary">recQ</name>
    <name evidence="20" type="ORF">GCM10007096_01490</name>
</gene>